<dbReference type="AlphaFoldDB" id="A0A5R9FAE6"/>
<proteinExistence type="predicted"/>
<evidence type="ECO:0000313" key="8">
    <source>
        <dbReference type="Proteomes" id="UP000308230"/>
    </source>
</evidence>
<dbReference type="Gene3D" id="1.10.8.60">
    <property type="match status" value="1"/>
</dbReference>
<dbReference type="PANTHER" id="PTHR32071:SF57">
    <property type="entry name" value="C4-DICARBOXYLATE TRANSPORT TRANSCRIPTIONAL REGULATORY PROTEIN DCTD"/>
    <property type="match status" value="1"/>
</dbReference>
<keyword evidence="2" id="KW-0067">ATP-binding</keyword>
<gene>
    <name evidence="7" type="ORF">FCL54_03770</name>
</gene>
<dbReference type="SMART" id="SM00382">
    <property type="entry name" value="AAA"/>
    <property type="match status" value="1"/>
</dbReference>
<dbReference type="Gene3D" id="3.40.50.300">
    <property type="entry name" value="P-loop containing nucleotide triphosphate hydrolases"/>
    <property type="match status" value="1"/>
</dbReference>
<dbReference type="RefSeq" id="WP_138123371.1">
    <property type="nucleotide sequence ID" value="NZ_SWLG01000002.1"/>
</dbReference>
<dbReference type="PANTHER" id="PTHR32071">
    <property type="entry name" value="TRANSCRIPTIONAL REGULATORY PROTEIN"/>
    <property type="match status" value="1"/>
</dbReference>
<accession>A0A5R9FAE6</accession>
<evidence type="ECO:0000256" key="5">
    <source>
        <dbReference type="ARBA" id="ARBA00023163"/>
    </source>
</evidence>
<dbReference type="Proteomes" id="UP000308230">
    <property type="component" value="Unassembled WGS sequence"/>
</dbReference>
<dbReference type="PROSITE" id="PS00676">
    <property type="entry name" value="SIGMA54_INTERACT_2"/>
    <property type="match status" value="1"/>
</dbReference>
<evidence type="ECO:0000256" key="3">
    <source>
        <dbReference type="ARBA" id="ARBA00023015"/>
    </source>
</evidence>
<keyword evidence="3" id="KW-0805">Transcription regulation</keyword>
<dbReference type="SUPFAM" id="SSF55785">
    <property type="entry name" value="PYP-like sensor domain (PAS domain)"/>
    <property type="match status" value="1"/>
</dbReference>
<reference evidence="7 8" key="1">
    <citation type="submission" date="2019-04" db="EMBL/GenBank/DDBJ databases">
        <title>Bacillus caeni sp. nov., a bacterium isolated from mangrove sediment.</title>
        <authorList>
            <person name="Huang H."/>
            <person name="Mo K."/>
            <person name="Hu Y."/>
        </authorList>
    </citation>
    <scope>NUCLEOTIDE SEQUENCE [LARGE SCALE GENOMIC DNA]</scope>
    <source>
        <strain evidence="7 8">HB172195</strain>
    </source>
</reference>
<dbReference type="InterPro" id="IPR025662">
    <property type="entry name" value="Sigma_54_int_dom_ATP-bd_1"/>
</dbReference>
<name>A0A5R9FAE6_9BACL</name>
<keyword evidence="5" id="KW-0804">Transcription</keyword>
<dbReference type="CDD" id="cd00009">
    <property type="entry name" value="AAA"/>
    <property type="match status" value="1"/>
</dbReference>
<evidence type="ECO:0000259" key="6">
    <source>
        <dbReference type="PROSITE" id="PS50045"/>
    </source>
</evidence>
<evidence type="ECO:0000256" key="4">
    <source>
        <dbReference type="ARBA" id="ARBA00023125"/>
    </source>
</evidence>
<dbReference type="Gene3D" id="3.30.450.20">
    <property type="entry name" value="PAS domain"/>
    <property type="match status" value="1"/>
</dbReference>
<dbReference type="GO" id="GO:0005524">
    <property type="term" value="F:ATP binding"/>
    <property type="evidence" value="ECO:0007669"/>
    <property type="project" value="UniProtKB-KW"/>
</dbReference>
<keyword evidence="8" id="KW-1185">Reference proteome</keyword>
<dbReference type="GO" id="GO:0006355">
    <property type="term" value="P:regulation of DNA-templated transcription"/>
    <property type="evidence" value="ECO:0007669"/>
    <property type="project" value="InterPro"/>
</dbReference>
<dbReference type="Pfam" id="PF13188">
    <property type="entry name" value="PAS_8"/>
    <property type="match status" value="1"/>
</dbReference>
<dbReference type="InterPro" id="IPR025943">
    <property type="entry name" value="Sigma_54_int_dom_ATP-bd_2"/>
</dbReference>
<dbReference type="Pfam" id="PF00158">
    <property type="entry name" value="Sigma54_activat"/>
    <property type="match status" value="1"/>
</dbReference>
<dbReference type="InterPro" id="IPR027417">
    <property type="entry name" value="P-loop_NTPase"/>
</dbReference>
<dbReference type="SUPFAM" id="SSF52540">
    <property type="entry name" value="P-loop containing nucleoside triphosphate hydrolases"/>
    <property type="match status" value="1"/>
</dbReference>
<dbReference type="InterPro" id="IPR000014">
    <property type="entry name" value="PAS"/>
</dbReference>
<keyword evidence="1" id="KW-0547">Nucleotide-binding</keyword>
<dbReference type="InterPro" id="IPR002078">
    <property type="entry name" value="Sigma_54_int"/>
</dbReference>
<organism evidence="7 8">
    <name type="scientific">Exobacillus caeni</name>
    <dbReference type="NCBI Taxonomy" id="2574798"/>
    <lineage>
        <taxon>Bacteria</taxon>
        <taxon>Bacillati</taxon>
        <taxon>Bacillota</taxon>
        <taxon>Bacilli</taxon>
        <taxon>Bacillales</taxon>
        <taxon>Guptibacillaceae</taxon>
        <taxon>Exobacillus</taxon>
    </lineage>
</organism>
<dbReference type="PROSITE" id="PS00675">
    <property type="entry name" value="SIGMA54_INTERACT_1"/>
    <property type="match status" value="1"/>
</dbReference>
<feature type="domain" description="Sigma-54 factor interaction" evidence="6">
    <location>
        <begin position="339"/>
        <end position="569"/>
    </location>
</feature>
<keyword evidence="4" id="KW-0238">DNA-binding</keyword>
<comment type="caution">
    <text evidence="7">The sequence shown here is derived from an EMBL/GenBank/DDBJ whole genome shotgun (WGS) entry which is preliminary data.</text>
</comment>
<dbReference type="InterPro" id="IPR058031">
    <property type="entry name" value="AAA_lid_NorR"/>
</dbReference>
<evidence type="ECO:0000313" key="7">
    <source>
        <dbReference type="EMBL" id="TLS38628.1"/>
    </source>
</evidence>
<dbReference type="EMBL" id="SWLG01000002">
    <property type="protein sequence ID" value="TLS38628.1"/>
    <property type="molecule type" value="Genomic_DNA"/>
</dbReference>
<dbReference type="InterPro" id="IPR025944">
    <property type="entry name" value="Sigma_54_int_dom_CS"/>
</dbReference>
<protein>
    <submittedName>
        <fullName evidence="7">AAA family ATPase</fullName>
    </submittedName>
</protein>
<dbReference type="GO" id="GO:0003677">
    <property type="term" value="F:DNA binding"/>
    <property type="evidence" value="ECO:0007669"/>
    <property type="project" value="UniProtKB-KW"/>
</dbReference>
<dbReference type="PROSITE" id="PS00688">
    <property type="entry name" value="SIGMA54_INTERACT_3"/>
    <property type="match status" value="1"/>
</dbReference>
<evidence type="ECO:0000256" key="2">
    <source>
        <dbReference type="ARBA" id="ARBA00022840"/>
    </source>
</evidence>
<evidence type="ECO:0000256" key="1">
    <source>
        <dbReference type="ARBA" id="ARBA00022741"/>
    </source>
</evidence>
<dbReference type="FunFam" id="3.40.50.300:FF:000006">
    <property type="entry name" value="DNA-binding transcriptional regulator NtrC"/>
    <property type="match status" value="1"/>
</dbReference>
<dbReference type="PROSITE" id="PS50045">
    <property type="entry name" value="SIGMA54_INTERACT_4"/>
    <property type="match status" value="1"/>
</dbReference>
<dbReference type="InterPro" id="IPR035965">
    <property type="entry name" value="PAS-like_dom_sf"/>
</dbReference>
<dbReference type="InterPro" id="IPR003593">
    <property type="entry name" value="AAA+_ATPase"/>
</dbReference>
<sequence>MSYKTILIIAYEKNALNSMVSQLLDIGIRDYFNIEARIVEDIDHSSIENDTMVLLSSHIVYKMVKPFLNDDIPYIISKRMINFSKIRHILEIPKGERVLLVSNLKGTAKETIDIFQEIGVQLELEPYYPGASFSTDISTAITPGEVQLVPGSIKKTIDIGSRIIDISTIFEIFNRSNITSFSYNHLSARYMQSLLQITDELSDEILKSKVLQTSLESIINNIDDAVIVYSQHERIRAVNQRALNLLNLNHITVINRKMKEIVSSTLVNFIRKLEVDEDQFFEVNKEAFYVRKKDLRVENQPFGSLIIFREIDEIRKIEHEFRNKSKEKNLVAKYSFKDIKTESNSIHHIKNISKKLAKSDSTILLLGETGTGKEVFAQAIHNASTRSNYPFVGVNFAAISETLLESELFGYESGAFTGAKKNGHIGLFEQAHKGTIFLDEIGDASPSIQNRLLRVLQEKQIMRLGGDQVISLDVRIIAATNKDLNQLIQANEFREDLYYRLSVLPINIPPLRLRKNDILPLFHNFAEEFYSLLKRPPFKLSDSAKNALLTYDWPGNIRELRNVAEYVAHICEEVVYEKHLPFSLSQHHVLIDTEESDSLEELIQEFEQKEFLHELVLILHFLKTDGAPSSGRHAILNYLKENNVDLTDQQLRYRQKLLNEKELILIQRGRKGSKITCLGEKFLEKVKG</sequence>
<dbReference type="OrthoDB" id="9803970at2"/>
<dbReference type="Pfam" id="PF25601">
    <property type="entry name" value="AAA_lid_14"/>
    <property type="match status" value="1"/>
</dbReference>